<proteinExistence type="predicted"/>
<dbReference type="InParanoid" id="F4WKT0"/>
<evidence type="ECO:0000313" key="1">
    <source>
        <dbReference type="EMBL" id="EGI65172.1"/>
    </source>
</evidence>
<name>F4WKT0_ACREC</name>
<sequence length="192" mass="22020">MVKSEGRVVLLQSKIKIKEKGTDKREEIEQEKEKKKICKSIDKRNFFVGSSRLRPPPSQQDISLTVAFAVMAVGLPCFPHLPVTAVATDLTRVSHRTRAEFGVFRTSESALRNNKRSKKTKGYEREINRVAEDFKNIRPSGNSSSSKAHRCGIWKQISGRPEEKNLMTLENEGRKITSYFREKEREINRLSL</sequence>
<protein>
    <submittedName>
        <fullName evidence="1">Uncharacterized protein</fullName>
    </submittedName>
</protein>
<organism evidence="2">
    <name type="scientific">Acromyrmex echinatior</name>
    <name type="common">Panamanian leafcutter ant</name>
    <name type="synonym">Acromyrmex octospinosus echinatior</name>
    <dbReference type="NCBI Taxonomy" id="103372"/>
    <lineage>
        <taxon>Eukaryota</taxon>
        <taxon>Metazoa</taxon>
        <taxon>Ecdysozoa</taxon>
        <taxon>Arthropoda</taxon>
        <taxon>Hexapoda</taxon>
        <taxon>Insecta</taxon>
        <taxon>Pterygota</taxon>
        <taxon>Neoptera</taxon>
        <taxon>Endopterygota</taxon>
        <taxon>Hymenoptera</taxon>
        <taxon>Apocrita</taxon>
        <taxon>Aculeata</taxon>
        <taxon>Formicoidea</taxon>
        <taxon>Formicidae</taxon>
        <taxon>Myrmicinae</taxon>
        <taxon>Acromyrmex</taxon>
    </lineage>
</organism>
<gene>
    <name evidence="1" type="ORF">G5I_06350</name>
</gene>
<dbReference type="Proteomes" id="UP000007755">
    <property type="component" value="Unassembled WGS sequence"/>
</dbReference>
<dbReference type="EMBL" id="GL888206">
    <property type="protein sequence ID" value="EGI65172.1"/>
    <property type="molecule type" value="Genomic_DNA"/>
</dbReference>
<accession>F4WKT0</accession>
<keyword evidence="2" id="KW-1185">Reference proteome</keyword>
<dbReference type="AlphaFoldDB" id="F4WKT0"/>
<evidence type="ECO:0000313" key="2">
    <source>
        <dbReference type="Proteomes" id="UP000007755"/>
    </source>
</evidence>
<reference evidence="1" key="1">
    <citation type="submission" date="2011-02" db="EMBL/GenBank/DDBJ databases">
        <title>The genome of the leaf-cutting ant Acromyrmex echinatior suggests key adaptations to social evolution and fungus farming.</title>
        <authorList>
            <person name="Nygaard S."/>
            <person name="Zhang G."/>
        </authorList>
    </citation>
    <scope>NUCLEOTIDE SEQUENCE</scope>
</reference>